<name>A0A4D4J0Y7_9PSEU</name>
<dbReference type="Pfam" id="PF14081">
    <property type="entry name" value="DUF4262"/>
    <property type="match status" value="1"/>
</dbReference>
<dbReference type="OrthoDB" id="511192at2"/>
<protein>
    <recommendedName>
        <fullName evidence="3">DUF4262 domain-containing protein</fullName>
    </recommendedName>
</protein>
<dbReference type="Proteomes" id="UP000298860">
    <property type="component" value="Unassembled WGS sequence"/>
</dbReference>
<reference evidence="2" key="1">
    <citation type="submission" date="2019-04" db="EMBL/GenBank/DDBJ databases">
        <title>Draft genome sequence of Pseudonocardiaceae bacterium SL3-2-4.</title>
        <authorList>
            <person name="Ningsih F."/>
            <person name="Yokota A."/>
            <person name="Sakai Y."/>
            <person name="Nanatani K."/>
            <person name="Yabe S."/>
            <person name="Oetari A."/>
            <person name="Sjamsuridzal W."/>
        </authorList>
    </citation>
    <scope>NUCLEOTIDE SEQUENCE [LARGE SCALE GENOMIC DNA]</scope>
    <source>
        <strain evidence="2">SL3-2-4</strain>
    </source>
</reference>
<sequence length="171" mass="18747">MATTQGLSAEHERLRRELLRDIEEHGHAVVHVAEDDQGAPYSFTVGAWRRFGVAEAVVVGLPAEMAGVLLAAYVSRARGGERFLPGKLYHGIFQDVPITVERVAKGHYLEFFGGAFLIYRKGDFPALQLIVPTPDGHWPWHPDAPEGFAEWQPVLTQSGLPESWAPGIGGP</sequence>
<accession>A0A4D4J0Y7</accession>
<comment type="caution">
    <text evidence="1">The sequence shown here is derived from an EMBL/GenBank/DDBJ whole genome shotgun (WGS) entry which is preliminary data.</text>
</comment>
<dbReference type="RefSeq" id="WP_137812024.1">
    <property type="nucleotide sequence ID" value="NZ_BJFL01000002.1"/>
</dbReference>
<dbReference type="EMBL" id="BJFL01000002">
    <property type="protein sequence ID" value="GDY28800.1"/>
    <property type="molecule type" value="Genomic_DNA"/>
</dbReference>
<evidence type="ECO:0008006" key="3">
    <source>
        <dbReference type="Google" id="ProtNLM"/>
    </source>
</evidence>
<proteinExistence type="predicted"/>
<gene>
    <name evidence="1" type="ORF">GTS_04330</name>
</gene>
<dbReference type="AlphaFoldDB" id="A0A4D4J0Y7"/>
<evidence type="ECO:0000313" key="1">
    <source>
        <dbReference type="EMBL" id="GDY28800.1"/>
    </source>
</evidence>
<dbReference type="InterPro" id="IPR025358">
    <property type="entry name" value="DUF4262"/>
</dbReference>
<organism evidence="1 2">
    <name type="scientific">Gandjariella thermophila</name>
    <dbReference type="NCBI Taxonomy" id="1931992"/>
    <lineage>
        <taxon>Bacteria</taxon>
        <taxon>Bacillati</taxon>
        <taxon>Actinomycetota</taxon>
        <taxon>Actinomycetes</taxon>
        <taxon>Pseudonocardiales</taxon>
        <taxon>Pseudonocardiaceae</taxon>
        <taxon>Gandjariella</taxon>
    </lineage>
</organism>
<keyword evidence="2" id="KW-1185">Reference proteome</keyword>
<evidence type="ECO:0000313" key="2">
    <source>
        <dbReference type="Proteomes" id="UP000298860"/>
    </source>
</evidence>